<dbReference type="Proteomes" id="UP001328107">
    <property type="component" value="Unassembled WGS sequence"/>
</dbReference>
<proteinExistence type="predicted"/>
<organism evidence="1 2">
    <name type="scientific">Pristionchus mayeri</name>
    <dbReference type="NCBI Taxonomy" id="1317129"/>
    <lineage>
        <taxon>Eukaryota</taxon>
        <taxon>Metazoa</taxon>
        <taxon>Ecdysozoa</taxon>
        <taxon>Nematoda</taxon>
        <taxon>Chromadorea</taxon>
        <taxon>Rhabditida</taxon>
        <taxon>Rhabditina</taxon>
        <taxon>Diplogasteromorpha</taxon>
        <taxon>Diplogasteroidea</taxon>
        <taxon>Neodiplogasteridae</taxon>
        <taxon>Pristionchus</taxon>
    </lineage>
</organism>
<dbReference type="EMBL" id="BTRK01000003">
    <property type="protein sequence ID" value="GMR43708.1"/>
    <property type="molecule type" value="Genomic_DNA"/>
</dbReference>
<protein>
    <submittedName>
        <fullName evidence="1">Uncharacterized protein</fullName>
    </submittedName>
</protein>
<evidence type="ECO:0000313" key="1">
    <source>
        <dbReference type="EMBL" id="GMR43708.1"/>
    </source>
</evidence>
<feature type="non-terminal residue" evidence="1">
    <location>
        <position position="1"/>
    </location>
</feature>
<gene>
    <name evidence="1" type="ORF">PMAYCL1PPCAC_13903</name>
</gene>
<comment type="caution">
    <text evidence="1">The sequence shown here is derived from an EMBL/GenBank/DDBJ whole genome shotgun (WGS) entry which is preliminary data.</text>
</comment>
<name>A0AAN4ZRY9_9BILA</name>
<sequence length="123" mass="13799">QQHNITINRSTVQIPAVESSGKVVLQFIEKRVHMCSSIIHGAHSEILIVKGIDQQQLISRPLYHTSISQVDLDLSKVPLRVVLNQLFGQVGSPDIRLIRRVERRDSTLVIPVILSDLSPMECT</sequence>
<dbReference type="AlphaFoldDB" id="A0AAN4ZRY9"/>
<reference evidence="2" key="1">
    <citation type="submission" date="2022-10" db="EMBL/GenBank/DDBJ databases">
        <title>Genome assembly of Pristionchus species.</title>
        <authorList>
            <person name="Yoshida K."/>
            <person name="Sommer R.J."/>
        </authorList>
    </citation>
    <scope>NUCLEOTIDE SEQUENCE [LARGE SCALE GENOMIC DNA]</scope>
    <source>
        <strain evidence="2">RS5460</strain>
    </source>
</reference>
<keyword evidence="2" id="KW-1185">Reference proteome</keyword>
<evidence type="ECO:0000313" key="2">
    <source>
        <dbReference type="Proteomes" id="UP001328107"/>
    </source>
</evidence>
<accession>A0AAN4ZRY9</accession>